<dbReference type="Proteomes" id="UP000321080">
    <property type="component" value="Unassembled WGS sequence"/>
</dbReference>
<organism evidence="8 9">
    <name type="scientific">Seonamhaeicola maritimus</name>
    <dbReference type="NCBI Taxonomy" id="2591822"/>
    <lineage>
        <taxon>Bacteria</taxon>
        <taxon>Pseudomonadati</taxon>
        <taxon>Bacteroidota</taxon>
        <taxon>Flavobacteriia</taxon>
        <taxon>Flavobacteriales</taxon>
        <taxon>Flavobacteriaceae</taxon>
    </lineage>
</organism>
<evidence type="ECO:0000313" key="8">
    <source>
        <dbReference type="EMBL" id="TXG36104.1"/>
    </source>
</evidence>
<keyword evidence="9" id="KW-1185">Reference proteome</keyword>
<keyword evidence="5" id="KW-0998">Cell outer membrane</keyword>
<feature type="domain" description="SusD-like N-terminal" evidence="7">
    <location>
        <begin position="48"/>
        <end position="233"/>
    </location>
</feature>
<dbReference type="GO" id="GO:0009279">
    <property type="term" value="C:cell outer membrane"/>
    <property type="evidence" value="ECO:0007669"/>
    <property type="project" value="UniProtKB-SubCell"/>
</dbReference>
<evidence type="ECO:0000259" key="7">
    <source>
        <dbReference type="Pfam" id="PF14322"/>
    </source>
</evidence>
<evidence type="ECO:0000256" key="1">
    <source>
        <dbReference type="ARBA" id="ARBA00004442"/>
    </source>
</evidence>
<keyword evidence="3" id="KW-0732">Signal</keyword>
<dbReference type="Pfam" id="PF07980">
    <property type="entry name" value="SusD_RagB"/>
    <property type="match status" value="1"/>
</dbReference>
<proteinExistence type="inferred from homology"/>
<evidence type="ECO:0000259" key="6">
    <source>
        <dbReference type="Pfam" id="PF07980"/>
    </source>
</evidence>
<evidence type="ECO:0000256" key="4">
    <source>
        <dbReference type="ARBA" id="ARBA00023136"/>
    </source>
</evidence>
<dbReference type="InterPro" id="IPR011990">
    <property type="entry name" value="TPR-like_helical_dom_sf"/>
</dbReference>
<accession>A0A5C7GGL8</accession>
<keyword evidence="4" id="KW-0472">Membrane</keyword>
<evidence type="ECO:0000256" key="2">
    <source>
        <dbReference type="ARBA" id="ARBA00006275"/>
    </source>
</evidence>
<dbReference type="InterPro" id="IPR033985">
    <property type="entry name" value="SusD-like_N"/>
</dbReference>
<evidence type="ECO:0000256" key="3">
    <source>
        <dbReference type="ARBA" id="ARBA00022729"/>
    </source>
</evidence>
<protein>
    <submittedName>
        <fullName evidence="8">RagB/SusD family nutrient uptake outer membrane protein</fullName>
    </submittedName>
</protein>
<dbReference type="AlphaFoldDB" id="A0A5C7GGL8"/>
<dbReference type="Pfam" id="PF14322">
    <property type="entry name" value="SusD-like_3"/>
    <property type="match status" value="1"/>
</dbReference>
<dbReference type="InterPro" id="IPR012944">
    <property type="entry name" value="SusD_RagB_dom"/>
</dbReference>
<comment type="subcellular location">
    <subcellularLocation>
        <location evidence="1">Cell outer membrane</location>
    </subcellularLocation>
</comment>
<dbReference type="OrthoDB" id="5694214at2"/>
<gene>
    <name evidence="8" type="ORF">FUA22_13535</name>
</gene>
<dbReference type="EMBL" id="VRKQ01000012">
    <property type="protein sequence ID" value="TXG36104.1"/>
    <property type="molecule type" value="Genomic_DNA"/>
</dbReference>
<dbReference type="Gene3D" id="1.25.40.390">
    <property type="match status" value="1"/>
</dbReference>
<feature type="domain" description="RagB/SusD" evidence="6">
    <location>
        <begin position="282"/>
        <end position="614"/>
    </location>
</feature>
<name>A0A5C7GGL8_9FLAO</name>
<dbReference type="SUPFAM" id="SSF48452">
    <property type="entry name" value="TPR-like"/>
    <property type="match status" value="1"/>
</dbReference>
<reference evidence="8 9" key="1">
    <citation type="submission" date="2019-08" db="EMBL/GenBank/DDBJ databases">
        <title>Seonamhaeicola sediminis sp. nov., isolated from marine sediment.</title>
        <authorList>
            <person name="Cao W.R."/>
        </authorList>
    </citation>
    <scope>NUCLEOTIDE SEQUENCE [LARGE SCALE GENOMIC DNA]</scope>
    <source>
        <strain evidence="8 9">1505</strain>
    </source>
</reference>
<evidence type="ECO:0000313" key="9">
    <source>
        <dbReference type="Proteomes" id="UP000321080"/>
    </source>
</evidence>
<comment type="similarity">
    <text evidence="2">Belongs to the SusD family.</text>
</comment>
<evidence type="ECO:0000256" key="5">
    <source>
        <dbReference type="ARBA" id="ARBA00023237"/>
    </source>
</evidence>
<comment type="caution">
    <text evidence="8">The sequence shown here is derived from an EMBL/GenBank/DDBJ whole genome shotgun (WGS) entry which is preliminary data.</text>
</comment>
<sequence>MLDFNFKKNKMKRVNLIILTCCVIATICVSCTDNVLNLDDPGSPNSATFFETESQLEVGLAGVYESLIYDVGGAGPTFPQVLDHSTDLAFNRGNVAGTAEATQGGLSSTSGLPNNFWNRFYTGIQRANNLLGNMEKAQAVTNPTRYSEIRGEALFLRALFYSYLTELYGDIPFRKEAASSLNDLVIPKTSKAEIVTAILADLEEASGVLPQTASARGRASANAANALIARIALHNGDYTLAASKAQTVMNSGLALYPDYEALFTQDVMQANGNQENILDISFTEGTQVHGLSVRQGSRFGGWCQFVPVQQTVDSYETINGLPIDEDPAFDPANPFDDRDPRLKATIAVPGEVWCEHIIQQHSDSIATWEVIAGVRTNRVMNPNSANPGGLKKTDPISGVEYTTGGANRFTSFTGYFWKKFSDEPALTGEKGLWAGAADHPIYIIRLAEMYITYAEAKIEAGNIDASVLDAINAVRERAYNGSGVAYPAVTTMDQGELRKIVRRERKVELANEGLRLFDIRRWGIAEKVMNGKAIGGPANGFSKIGGDLGLVPDIDEDGYVTYPGAPIEPRKELGDLNYRDLETRVFNPVRDYLWPIPQAEIDATEGVVEQNPNY</sequence>
<dbReference type="CDD" id="cd08977">
    <property type="entry name" value="SusD"/>
    <property type="match status" value="1"/>
</dbReference>